<dbReference type="PANTHER" id="PTHR12691:SF10">
    <property type="entry name" value="MEDIATOR OF RNA POLYMERASE II TRANSCRIPTION SUBUNIT 23"/>
    <property type="match status" value="1"/>
</dbReference>
<dbReference type="InterPro" id="IPR043504">
    <property type="entry name" value="Peptidase_S1_PA_chymotrypsin"/>
</dbReference>
<keyword evidence="5" id="KW-0964">Secreted</keyword>
<evidence type="ECO:0000256" key="7">
    <source>
        <dbReference type="ARBA" id="ARBA00022801"/>
    </source>
</evidence>
<dbReference type="GO" id="GO:0006357">
    <property type="term" value="P:regulation of transcription by RNA polymerase II"/>
    <property type="evidence" value="ECO:0007669"/>
    <property type="project" value="TreeGrafter"/>
</dbReference>
<proteinExistence type="inferred from homology"/>
<evidence type="ECO:0000256" key="14">
    <source>
        <dbReference type="RuleBase" id="RU363034"/>
    </source>
</evidence>
<comment type="subcellular location">
    <subcellularLocation>
        <location evidence="1">Nucleus</location>
    </subcellularLocation>
    <subcellularLocation>
        <location evidence="2">Secreted</location>
    </subcellularLocation>
</comment>
<dbReference type="EMBL" id="JAMKOV010000012">
    <property type="protein sequence ID" value="KAI8037393.1"/>
    <property type="molecule type" value="Genomic_DNA"/>
</dbReference>
<dbReference type="Proteomes" id="UP001059596">
    <property type="component" value="Unassembled WGS sequence"/>
</dbReference>
<evidence type="ECO:0000256" key="2">
    <source>
        <dbReference type="ARBA" id="ARBA00004613"/>
    </source>
</evidence>
<evidence type="ECO:0000313" key="18">
    <source>
        <dbReference type="Proteomes" id="UP001059596"/>
    </source>
</evidence>
<sequence length="1698" mass="194356">MDMETQVIDTVNEFLKVDSIDEAFVSVIVFKPNGEQERATSFANDLVTAFGNVAQENREQVLRVYLLRAAGASGYHIKVLMAALVKLVDAHVITARMLCDKVLMCEKLDYEHRTFWIESFRLIKRVIAQVDYKGVREIMKVCRDKTQWFPPNVNVTYMPQLLAAEDILRFIFDRNNCLLPAYFIANEIMRPFPYHWKLNRLMTDFVEEFRTTAQMVSIIGHASMLPIVEHFGYADHMMNSWRLDHNTLKFNFKGSLPYEPELLEEQKPLLRYVLEQPYSREMVSQMLNLQKHQKQRYNALEEQLVNLIVQAMEMTEANDATAGSGFNASDEQITPYDFMHIVLALHEKLSKLELRKGRDQLMWILLQFISGSIQKNPITNFLPVFRLFDLLYPELEPLKLPDINKSSMVRHMAPICVWIHLMKKARVENMNITRPLPIALKNHYDFLQHLVTPNTMMNMTLGNDFRIILICNAYSTNQEYFGRPMGLLLDALNGSSKSPNGAQIPAVTFSVTVLDSLTVHSKMSLIHSFVTQMLKQAQTKGQVPAAALLETYARLLVYTEIESLGIKGFLSQLMPTVFKNHAWAMLHTLMEMFSYRLHHVPTHYRVQLLSLLHSLSSVPQTNKMQLNLCFESTALRLITSIGSAEFQPQFSRYFNDKSPGAVASNESEELNRVLILTLARSMHVHGGGDEMQGWCKDFLSNIIQHTPHSWPMQSLACFPPALNEYFTQNNQPPENKQQLKKAVEEEYRTWTSMTNENDIIAHFLRPTTNPLFLCLLFKIIWETENISPVAYKILEGISARALSTHLRKFCDYLVAEVASSSDGRDFIHKCVDTINNMIWKFNVVTIDRVVLCLALRTHEGNEAQVCFLIIQLLLLKASELRNRVQEFCKDNNPDHWKQSNWQDKHLSFHQKFPEKFALDESASQIALPVYFSNVCLRFLPVLDVVVHRFIELTITNVHQILGFILDHLSILYKFHDRPITYLYNTLHYYERILRDRPALKKKLVGAITSAFSEIRPPNWSVSEPYKVFLQNQDSLWTPELSYYMSLIRRLADTISGKNVFYSTDWRFNEFPNAPTHALYVTCVELLGLPVAPTLVANNLIDVIVSGYAVIPQKDIHSYINAVGIVLAALPEPYWSGIYDRLQDMLNTPNMLNWTYRFNAFELFNFKTVREAMLEKTYAVVLAVAHSVFHHMGAFKLAAMTRYLKEKLKPCVRTEQQLLYLCHVFGPFLQRIELEKPNAVAGIAVLLYEILEIVDKQHGPKPLQYMDQICDFLYHIKYIHVGNIIKNESEAIIKRLRPLLQMRLRFITHLNLEDIHSEKICDGRSGQPRVPFSVVPSKRSAMHAFPGTKWLVLLVSVGVAAEYCDNGTGECKDLTPSDCPVIFYNQHLIGSKVKYCDEFNDIVCCPIPLDHQNLNPVEQTRPFEKQCKQYNEARAACRSTPFIVGGTKASGREFPFMALIGTRRGNKSESNWDCGGALVHPRFVLTAAHCLETDESKSERLDPNFDSPKFVVRLGELDYNSTTDDAQVQDFRVVNYIVHPGYDTEDEERGFKNDIALVELDRDAAFNDHVAAVCLPPSSGNENEQVTAAGWGFTADGVKSSHLLKVSLQRFTDEVCQKRLRFSIETRTQFCAGSMTSEKDTCNGDSGGPIFVQHPLYPCLKQVIGIVSYGLVCGSQGLPSVYTKVHLFTDWIESIVWGN</sequence>
<protein>
    <recommendedName>
        <fullName evidence="4">Mediator of RNA polymerase II transcription subunit 23</fullName>
    </recommendedName>
    <alternativeName>
        <fullName evidence="13">Mediator complex subunit 23</fullName>
    </alternativeName>
</protein>
<dbReference type="PANTHER" id="PTHR12691">
    <property type="entry name" value="MEDIATOR OF RNA POLYMERASE II TRANSCRIPTION SUBUNIT 23"/>
    <property type="match status" value="1"/>
</dbReference>
<dbReference type="InterPro" id="IPR021629">
    <property type="entry name" value="Mediator_Med23"/>
</dbReference>
<dbReference type="InterPro" id="IPR009003">
    <property type="entry name" value="Peptidase_S1_PA"/>
</dbReference>
<dbReference type="PROSITE" id="PS00135">
    <property type="entry name" value="TRYPSIN_SER"/>
    <property type="match status" value="1"/>
</dbReference>
<evidence type="ECO:0000256" key="4">
    <source>
        <dbReference type="ARBA" id="ARBA00019696"/>
    </source>
</evidence>
<keyword evidence="12" id="KW-0539">Nucleus</keyword>
<dbReference type="GO" id="GO:0160032">
    <property type="term" value="P:Toll receptor ligand protein activation cascade"/>
    <property type="evidence" value="ECO:0007669"/>
    <property type="project" value="UniProtKB-ARBA"/>
</dbReference>
<feature type="domain" description="Peptidase S1" evidence="16">
    <location>
        <begin position="1442"/>
        <end position="1696"/>
    </location>
</feature>
<dbReference type="Pfam" id="PF00089">
    <property type="entry name" value="Trypsin"/>
    <property type="match status" value="1"/>
</dbReference>
<evidence type="ECO:0000256" key="11">
    <source>
        <dbReference type="ARBA" id="ARBA00023163"/>
    </source>
</evidence>
<evidence type="ECO:0000256" key="10">
    <source>
        <dbReference type="ARBA" id="ARBA00023157"/>
    </source>
</evidence>
<keyword evidence="8 14" id="KW-0720">Serine protease</keyword>
<comment type="caution">
    <text evidence="17">The sequence shown here is derived from an EMBL/GenBank/DDBJ whole genome shotgun (WGS) entry which is preliminary data.</text>
</comment>
<keyword evidence="7 14" id="KW-0378">Hydrolase</keyword>
<keyword evidence="10" id="KW-1015">Disulfide bond</keyword>
<evidence type="ECO:0000259" key="16">
    <source>
        <dbReference type="PROSITE" id="PS50240"/>
    </source>
</evidence>
<dbReference type="Pfam" id="PF11573">
    <property type="entry name" value="Med23"/>
    <property type="match status" value="1"/>
</dbReference>
<evidence type="ECO:0000256" key="9">
    <source>
        <dbReference type="ARBA" id="ARBA00023015"/>
    </source>
</evidence>
<dbReference type="InterPro" id="IPR018114">
    <property type="entry name" value="TRYPSIN_HIS"/>
</dbReference>
<evidence type="ECO:0000256" key="13">
    <source>
        <dbReference type="ARBA" id="ARBA00031961"/>
    </source>
</evidence>
<evidence type="ECO:0000256" key="6">
    <source>
        <dbReference type="ARBA" id="ARBA00022670"/>
    </source>
</evidence>
<dbReference type="GO" id="GO:0016592">
    <property type="term" value="C:mediator complex"/>
    <property type="evidence" value="ECO:0007669"/>
    <property type="project" value="TreeGrafter"/>
</dbReference>
<dbReference type="FunFam" id="2.40.10.10:FF:000015">
    <property type="entry name" value="Atrial natriuretic peptide-converting enzyme"/>
    <property type="match status" value="1"/>
</dbReference>
<evidence type="ECO:0000256" key="8">
    <source>
        <dbReference type="ARBA" id="ARBA00022825"/>
    </source>
</evidence>
<dbReference type="InterPro" id="IPR001254">
    <property type="entry name" value="Trypsin_dom"/>
</dbReference>
<dbReference type="GO" id="GO:0005667">
    <property type="term" value="C:transcription regulator complex"/>
    <property type="evidence" value="ECO:0007669"/>
    <property type="project" value="TreeGrafter"/>
</dbReference>
<keyword evidence="15" id="KW-0175">Coiled coil</keyword>
<dbReference type="GO" id="GO:0010628">
    <property type="term" value="P:positive regulation of gene expression"/>
    <property type="evidence" value="ECO:0007669"/>
    <property type="project" value="TreeGrafter"/>
</dbReference>
<dbReference type="SMART" id="SM00020">
    <property type="entry name" value="Tryp_SPc"/>
    <property type="match status" value="1"/>
</dbReference>
<organism evidence="17 18">
    <name type="scientific">Drosophila gunungcola</name>
    <name type="common">fruit fly</name>
    <dbReference type="NCBI Taxonomy" id="103775"/>
    <lineage>
        <taxon>Eukaryota</taxon>
        <taxon>Metazoa</taxon>
        <taxon>Ecdysozoa</taxon>
        <taxon>Arthropoda</taxon>
        <taxon>Hexapoda</taxon>
        <taxon>Insecta</taxon>
        <taxon>Pterygota</taxon>
        <taxon>Neoptera</taxon>
        <taxon>Endopterygota</taxon>
        <taxon>Diptera</taxon>
        <taxon>Brachycera</taxon>
        <taxon>Muscomorpha</taxon>
        <taxon>Ephydroidea</taxon>
        <taxon>Drosophilidae</taxon>
        <taxon>Drosophila</taxon>
        <taxon>Sophophora</taxon>
    </lineage>
</organism>
<keyword evidence="6 14" id="KW-0645">Protease</keyword>
<keyword evidence="11" id="KW-0804">Transcription</keyword>
<dbReference type="GO" id="GO:0035008">
    <property type="term" value="P:positive regulation of melanization defense response"/>
    <property type="evidence" value="ECO:0007669"/>
    <property type="project" value="UniProtKB-ARBA"/>
</dbReference>
<dbReference type="SUPFAM" id="SSF50494">
    <property type="entry name" value="Trypsin-like serine proteases"/>
    <property type="match status" value="1"/>
</dbReference>
<evidence type="ECO:0000256" key="12">
    <source>
        <dbReference type="ARBA" id="ARBA00023242"/>
    </source>
</evidence>
<accession>A0A9P9YIJ7</accession>
<dbReference type="PROSITE" id="PS00134">
    <property type="entry name" value="TRYPSIN_HIS"/>
    <property type="match status" value="1"/>
</dbReference>
<dbReference type="GO" id="GO:0006508">
    <property type="term" value="P:proteolysis"/>
    <property type="evidence" value="ECO:0007669"/>
    <property type="project" value="UniProtKB-KW"/>
</dbReference>
<comment type="similarity">
    <text evidence="3">Belongs to the Mediator complex subunit 23 family.</text>
</comment>
<name>A0A9P9YIJ7_9MUSC</name>
<evidence type="ECO:0000256" key="1">
    <source>
        <dbReference type="ARBA" id="ARBA00004123"/>
    </source>
</evidence>
<dbReference type="PRINTS" id="PR00722">
    <property type="entry name" value="CHYMOTRYPSIN"/>
</dbReference>
<evidence type="ECO:0000256" key="15">
    <source>
        <dbReference type="SAM" id="Coils"/>
    </source>
</evidence>
<evidence type="ECO:0000256" key="3">
    <source>
        <dbReference type="ARBA" id="ARBA00010222"/>
    </source>
</evidence>
<reference evidence="17" key="1">
    <citation type="journal article" date="2023" name="Genome Biol. Evol.">
        <title>Long-read-based Genome Assembly of Drosophila gunungcola Reveals Fewer Chemosensory Genes in Flower-breeding Species.</title>
        <authorList>
            <person name="Negi A."/>
            <person name="Liao B.Y."/>
            <person name="Yeh S.D."/>
        </authorList>
    </citation>
    <scope>NUCLEOTIDE SEQUENCE</scope>
    <source>
        <strain evidence="17">Sukarami</strain>
    </source>
</reference>
<evidence type="ECO:0000313" key="17">
    <source>
        <dbReference type="EMBL" id="KAI8037393.1"/>
    </source>
</evidence>
<evidence type="ECO:0000256" key="5">
    <source>
        <dbReference type="ARBA" id="ARBA00022525"/>
    </source>
</evidence>
<dbReference type="InterPro" id="IPR001314">
    <property type="entry name" value="Peptidase_S1A"/>
</dbReference>
<keyword evidence="18" id="KW-1185">Reference proteome</keyword>
<dbReference type="InterPro" id="IPR033116">
    <property type="entry name" value="TRYPSIN_SER"/>
</dbReference>
<dbReference type="GO" id="GO:0050832">
    <property type="term" value="P:defense response to fungus"/>
    <property type="evidence" value="ECO:0007669"/>
    <property type="project" value="UniProtKB-ARBA"/>
</dbReference>
<feature type="coiled-coil region" evidence="15">
    <location>
        <begin position="290"/>
        <end position="317"/>
    </location>
</feature>
<dbReference type="GO" id="GO:0005576">
    <property type="term" value="C:extracellular region"/>
    <property type="evidence" value="ECO:0007669"/>
    <property type="project" value="UniProtKB-SubCell"/>
</dbReference>
<dbReference type="GO" id="GO:0004252">
    <property type="term" value="F:serine-type endopeptidase activity"/>
    <property type="evidence" value="ECO:0007669"/>
    <property type="project" value="InterPro"/>
</dbReference>
<dbReference type="CDD" id="cd00190">
    <property type="entry name" value="Tryp_SPc"/>
    <property type="match status" value="1"/>
</dbReference>
<dbReference type="PROSITE" id="PS50240">
    <property type="entry name" value="TRYPSIN_DOM"/>
    <property type="match status" value="1"/>
</dbReference>
<gene>
    <name evidence="17" type="ORF">M5D96_009527</name>
</gene>
<keyword evidence="9" id="KW-0805">Transcription regulation</keyword>
<dbReference type="Gene3D" id="2.40.10.10">
    <property type="entry name" value="Trypsin-like serine proteases"/>
    <property type="match status" value="1"/>
</dbReference>